<keyword evidence="4" id="KW-0106">Calcium</keyword>
<sequence>MQSQNEIVRTIERTMEARERQVEEARVEIDAHHEIGIGAAHATETYVGAAARTELIGGRRDTAAEWEQNDRANEKPSGNDGERMQRCWNRRKGAAVDFQPISADFLLWTDQQLKSIAESRPIGVIWKRCKAKTKSYAALERAFSDFGPTSEHFLVDLVEPPWQRAISTMNRLPYYIDHSTEQTQWDRPAMMDILKQLCAFNQVKFSAYHTTLRLHALQKRLCCKFLNISPSHSAFRLLHLFIADLLFQIVGLRYRCLRCFNFDNASSSAVSAASGVYLLPCYFTSLTNLSV</sequence>
<reference evidence="8 9" key="1">
    <citation type="submission" date="2024-10" db="EMBL/GenBank/DDBJ databases">
        <authorList>
            <person name="Kim D."/>
        </authorList>
    </citation>
    <scope>NUCLEOTIDE SEQUENCE [LARGE SCALE GENOMIC DNA]</scope>
    <source>
        <strain evidence="8">BH-2024</strain>
    </source>
</reference>
<dbReference type="Pfam" id="PF09068">
    <property type="entry name" value="EF-hand_2"/>
    <property type="match status" value="1"/>
</dbReference>
<dbReference type="PANTHER" id="PTHR12268:SF14">
    <property type="entry name" value="DYSTROPHIN-1"/>
    <property type="match status" value="1"/>
</dbReference>
<proteinExistence type="predicted"/>
<gene>
    <name evidence="8" type="ORF">niasHT_012990</name>
</gene>
<dbReference type="InterPro" id="IPR001202">
    <property type="entry name" value="WW_dom"/>
</dbReference>
<keyword evidence="9" id="KW-1185">Reference proteome</keyword>
<organism evidence="8 9">
    <name type="scientific">Heterodera trifolii</name>
    <dbReference type="NCBI Taxonomy" id="157864"/>
    <lineage>
        <taxon>Eukaryota</taxon>
        <taxon>Metazoa</taxon>
        <taxon>Ecdysozoa</taxon>
        <taxon>Nematoda</taxon>
        <taxon>Chromadorea</taxon>
        <taxon>Rhabditida</taxon>
        <taxon>Tylenchina</taxon>
        <taxon>Tylenchomorpha</taxon>
        <taxon>Tylenchoidea</taxon>
        <taxon>Heteroderidae</taxon>
        <taxon>Heteroderinae</taxon>
        <taxon>Heterodera</taxon>
    </lineage>
</organism>
<dbReference type="Proteomes" id="UP001620626">
    <property type="component" value="Unassembled WGS sequence"/>
</dbReference>
<evidence type="ECO:0000256" key="4">
    <source>
        <dbReference type="ARBA" id="ARBA00022837"/>
    </source>
</evidence>
<dbReference type="InterPro" id="IPR050774">
    <property type="entry name" value="KCMF1/Dystrophin"/>
</dbReference>
<feature type="compositionally biased region" description="Basic and acidic residues" evidence="6">
    <location>
        <begin position="60"/>
        <end position="74"/>
    </location>
</feature>
<dbReference type="EMBL" id="JBICBT010000556">
    <property type="protein sequence ID" value="KAL3109773.1"/>
    <property type="molecule type" value="Genomic_DNA"/>
</dbReference>
<dbReference type="Gene3D" id="6.10.140.70">
    <property type="match status" value="1"/>
</dbReference>
<evidence type="ECO:0000256" key="3">
    <source>
        <dbReference type="ARBA" id="ARBA00022490"/>
    </source>
</evidence>
<evidence type="ECO:0000256" key="1">
    <source>
        <dbReference type="ARBA" id="ARBA00004278"/>
    </source>
</evidence>
<comment type="subcellular location">
    <subcellularLocation>
        <location evidence="1">Cell membrane</location>
        <location evidence="1">Sarcolemma</location>
        <topology evidence="1">Peripheral membrane protein</topology>
        <orientation evidence="1">Cytoplasmic side</orientation>
    </subcellularLocation>
    <subcellularLocation>
        <location evidence="2">Cytoplasm</location>
    </subcellularLocation>
</comment>
<dbReference type="InterPro" id="IPR036020">
    <property type="entry name" value="WW_dom_sf"/>
</dbReference>
<dbReference type="PANTHER" id="PTHR12268">
    <property type="entry name" value="E3 UBIQUITIN-PROTEIN LIGASE KCMF1"/>
    <property type="match status" value="1"/>
</dbReference>
<keyword evidence="5" id="KW-0206">Cytoskeleton</keyword>
<comment type="caution">
    <text evidence="8">The sequence shown here is derived from an EMBL/GenBank/DDBJ whole genome shotgun (WGS) entry which is preliminary data.</text>
</comment>
<dbReference type="PROSITE" id="PS50020">
    <property type="entry name" value="WW_DOMAIN_2"/>
    <property type="match status" value="1"/>
</dbReference>
<evidence type="ECO:0000313" key="8">
    <source>
        <dbReference type="EMBL" id="KAL3109773.1"/>
    </source>
</evidence>
<accession>A0ABD2L3Q7</accession>
<dbReference type="InterPro" id="IPR015153">
    <property type="entry name" value="EF-hand_dom_typ1"/>
</dbReference>
<evidence type="ECO:0000259" key="7">
    <source>
        <dbReference type="PROSITE" id="PS50020"/>
    </source>
</evidence>
<evidence type="ECO:0000256" key="5">
    <source>
        <dbReference type="ARBA" id="ARBA00023212"/>
    </source>
</evidence>
<name>A0ABD2L3Q7_9BILA</name>
<dbReference type="SMART" id="SM00456">
    <property type="entry name" value="WW"/>
    <property type="match status" value="1"/>
</dbReference>
<dbReference type="SUPFAM" id="SSF47473">
    <property type="entry name" value="EF-hand"/>
    <property type="match status" value="1"/>
</dbReference>
<keyword evidence="3" id="KW-0963">Cytoplasm</keyword>
<dbReference type="PROSITE" id="PS01159">
    <property type="entry name" value="WW_DOMAIN_1"/>
    <property type="match status" value="1"/>
</dbReference>
<dbReference type="GO" id="GO:0016010">
    <property type="term" value="C:dystrophin-associated glycoprotein complex"/>
    <property type="evidence" value="ECO:0007669"/>
    <property type="project" value="UniProtKB-ARBA"/>
</dbReference>
<protein>
    <recommendedName>
        <fullName evidence="7">WW domain-containing protein</fullName>
    </recommendedName>
</protein>
<evidence type="ECO:0000256" key="6">
    <source>
        <dbReference type="SAM" id="MobiDB-lite"/>
    </source>
</evidence>
<dbReference type="Pfam" id="PF00397">
    <property type="entry name" value="WW"/>
    <property type="match status" value="1"/>
</dbReference>
<dbReference type="CDD" id="cd00201">
    <property type="entry name" value="WW"/>
    <property type="match status" value="1"/>
</dbReference>
<dbReference type="InterPro" id="IPR011992">
    <property type="entry name" value="EF-hand-dom_pair"/>
</dbReference>
<evidence type="ECO:0000313" key="9">
    <source>
        <dbReference type="Proteomes" id="UP001620626"/>
    </source>
</evidence>
<feature type="domain" description="WW" evidence="7">
    <location>
        <begin position="156"/>
        <end position="190"/>
    </location>
</feature>
<dbReference type="SUPFAM" id="SSF51045">
    <property type="entry name" value="WW domain"/>
    <property type="match status" value="1"/>
</dbReference>
<dbReference type="AlphaFoldDB" id="A0ABD2L3Q7"/>
<dbReference type="Gene3D" id="2.20.70.10">
    <property type="match status" value="1"/>
</dbReference>
<feature type="region of interest" description="Disordered" evidence="6">
    <location>
        <begin position="60"/>
        <end position="84"/>
    </location>
</feature>
<evidence type="ECO:0000256" key="2">
    <source>
        <dbReference type="ARBA" id="ARBA00004496"/>
    </source>
</evidence>